<keyword evidence="2" id="KW-1185">Reference proteome</keyword>
<dbReference type="Proteomes" id="UP000886998">
    <property type="component" value="Unassembled WGS sequence"/>
</dbReference>
<gene>
    <name evidence="1" type="primary">NCL1_29532</name>
    <name evidence="1" type="ORF">TNIN_198351</name>
</gene>
<protein>
    <submittedName>
        <fullName evidence="1">Uncharacterized protein</fullName>
    </submittedName>
</protein>
<comment type="caution">
    <text evidence="1">The sequence shown here is derived from an EMBL/GenBank/DDBJ whole genome shotgun (WGS) entry which is preliminary data.</text>
</comment>
<name>A0A8X6YRC7_9ARAC</name>
<accession>A0A8X6YRC7</accession>
<organism evidence="1 2">
    <name type="scientific">Trichonephila inaurata madagascariensis</name>
    <dbReference type="NCBI Taxonomy" id="2747483"/>
    <lineage>
        <taxon>Eukaryota</taxon>
        <taxon>Metazoa</taxon>
        <taxon>Ecdysozoa</taxon>
        <taxon>Arthropoda</taxon>
        <taxon>Chelicerata</taxon>
        <taxon>Arachnida</taxon>
        <taxon>Araneae</taxon>
        <taxon>Araneomorphae</taxon>
        <taxon>Entelegynae</taxon>
        <taxon>Araneoidea</taxon>
        <taxon>Nephilidae</taxon>
        <taxon>Trichonephila</taxon>
        <taxon>Trichonephila inaurata</taxon>
    </lineage>
</organism>
<dbReference type="EMBL" id="BMAV01021854">
    <property type="protein sequence ID" value="GFY76359.1"/>
    <property type="molecule type" value="Genomic_DNA"/>
</dbReference>
<reference evidence="1" key="1">
    <citation type="submission" date="2020-08" db="EMBL/GenBank/DDBJ databases">
        <title>Multicomponent nature underlies the extraordinary mechanical properties of spider dragline silk.</title>
        <authorList>
            <person name="Kono N."/>
            <person name="Nakamura H."/>
            <person name="Mori M."/>
            <person name="Yoshida Y."/>
            <person name="Ohtoshi R."/>
            <person name="Malay A.D."/>
            <person name="Moran D.A.P."/>
            <person name="Tomita M."/>
            <person name="Numata K."/>
            <person name="Arakawa K."/>
        </authorList>
    </citation>
    <scope>NUCLEOTIDE SEQUENCE</scope>
</reference>
<dbReference type="OrthoDB" id="6512704at2759"/>
<evidence type="ECO:0000313" key="1">
    <source>
        <dbReference type="EMBL" id="GFY76359.1"/>
    </source>
</evidence>
<sequence length="75" mass="8484">MTADNTGGLPYELILVLNRPYIITNNIDVADGLSNGSVGKLCYVERDENHDIIYKNLDEVSKTMWTKTSYKIEES</sequence>
<proteinExistence type="predicted"/>
<evidence type="ECO:0000313" key="2">
    <source>
        <dbReference type="Proteomes" id="UP000886998"/>
    </source>
</evidence>
<dbReference type="AlphaFoldDB" id="A0A8X6YRC7"/>